<gene>
    <name evidence="2" type="ORF">S01H1_53143</name>
</gene>
<dbReference type="GO" id="GO:0000160">
    <property type="term" value="P:phosphorelay signal transduction system"/>
    <property type="evidence" value="ECO:0007669"/>
    <property type="project" value="InterPro"/>
</dbReference>
<dbReference type="SUPFAM" id="SSF52172">
    <property type="entry name" value="CheY-like"/>
    <property type="match status" value="1"/>
</dbReference>
<proteinExistence type="predicted"/>
<dbReference type="AlphaFoldDB" id="X0WF19"/>
<dbReference type="Gene3D" id="3.40.50.2300">
    <property type="match status" value="1"/>
</dbReference>
<dbReference type="EMBL" id="BARS01034398">
    <property type="protein sequence ID" value="GAG21792.1"/>
    <property type="molecule type" value="Genomic_DNA"/>
</dbReference>
<evidence type="ECO:0000313" key="2">
    <source>
        <dbReference type="EMBL" id="GAG21792.1"/>
    </source>
</evidence>
<protein>
    <recommendedName>
        <fullName evidence="1">Response regulatory domain-containing protein</fullName>
    </recommendedName>
</protein>
<dbReference type="PROSITE" id="PS50110">
    <property type="entry name" value="RESPONSE_REGULATORY"/>
    <property type="match status" value="1"/>
</dbReference>
<evidence type="ECO:0000259" key="1">
    <source>
        <dbReference type="PROSITE" id="PS50110"/>
    </source>
</evidence>
<accession>X0WF19</accession>
<feature type="domain" description="Response regulatory" evidence="1">
    <location>
        <begin position="6"/>
        <end position="71"/>
    </location>
</feature>
<feature type="non-terminal residue" evidence="2">
    <location>
        <position position="71"/>
    </location>
</feature>
<sequence>MAGNPRILVVDQDFESRADLQKGLVRAQFIVVGGVGYGAEALSLASELKPSAILVGVEEPPARALQTIESL</sequence>
<dbReference type="InterPro" id="IPR011006">
    <property type="entry name" value="CheY-like_superfamily"/>
</dbReference>
<organism evidence="2">
    <name type="scientific">marine sediment metagenome</name>
    <dbReference type="NCBI Taxonomy" id="412755"/>
    <lineage>
        <taxon>unclassified sequences</taxon>
        <taxon>metagenomes</taxon>
        <taxon>ecological metagenomes</taxon>
    </lineage>
</organism>
<name>X0WF19_9ZZZZ</name>
<reference evidence="2" key="1">
    <citation type="journal article" date="2014" name="Front. Microbiol.">
        <title>High frequency of phylogenetically diverse reductive dehalogenase-homologous genes in deep subseafloor sedimentary metagenomes.</title>
        <authorList>
            <person name="Kawai M."/>
            <person name="Futagami T."/>
            <person name="Toyoda A."/>
            <person name="Takaki Y."/>
            <person name="Nishi S."/>
            <person name="Hori S."/>
            <person name="Arai W."/>
            <person name="Tsubouchi T."/>
            <person name="Morono Y."/>
            <person name="Uchiyama I."/>
            <person name="Ito T."/>
            <person name="Fujiyama A."/>
            <person name="Inagaki F."/>
            <person name="Takami H."/>
        </authorList>
    </citation>
    <scope>NUCLEOTIDE SEQUENCE</scope>
    <source>
        <strain evidence="2">Expedition CK06-06</strain>
    </source>
</reference>
<comment type="caution">
    <text evidence="2">The sequence shown here is derived from an EMBL/GenBank/DDBJ whole genome shotgun (WGS) entry which is preliminary data.</text>
</comment>
<dbReference type="InterPro" id="IPR001789">
    <property type="entry name" value="Sig_transdc_resp-reg_receiver"/>
</dbReference>